<accession>A0A6C0M2U2</accession>
<name>A0A6C0M2U2_9ZZZZ</name>
<proteinExistence type="predicted"/>
<sequence>MSGISGKLNSDQCYVDSYTDISVRALNYSQFLPNFINPNSSTGLNQCMLSSGVSNCSACDANEGSTVSVTPEGFSKRIDIENCLKNIGKPLDSCTFIKNKICDNEIAFTPKLCERDITPTNIPKF</sequence>
<organism evidence="1">
    <name type="scientific">viral metagenome</name>
    <dbReference type="NCBI Taxonomy" id="1070528"/>
    <lineage>
        <taxon>unclassified sequences</taxon>
        <taxon>metagenomes</taxon>
        <taxon>organismal metagenomes</taxon>
    </lineage>
</organism>
<dbReference type="EMBL" id="MN740612">
    <property type="protein sequence ID" value="QHU35792.1"/>
    <property type="molecule type" value="Genomic_DNA"/>
</dbReference>
<reference evidence="1" key="1">
    <citation type="journal article" date="2020" name="Nature">
        <title>Giant virus diversity and host interactions through global metagenomics.</title>
        <authorList>
            <person name="Schulz F."/>
            <person name="Roux S."/>
            <person name="Paez-Espino D."/>
            <person name="Jungbluth S."/>
            <person name="Walsh D.A."/>
            <person name="Denef V.J."/>
            <person name="McMahon K.D."/>
            <person name="Konstantinidis K.T."/>
            <person name="Eloe-Fadrosh E.A."/>
            <person name="Kyrpides N.C."/>
            <person name="Woyke T."/>
        </authorList>
    </citation>
    <scope>NUCLEOTIDE SEQUENCE</scope>
    <source>
        <strain evidence="1">GVMAG-S-1035085-51</strain>
    </source>
</reference>
<protein>
    <submittedName>
        <fullName evidence="1">Uncharacterized protein</fullName>
    </submittedName>
</protein>
<dbReference type="AlphaFoldDB" id="A0A6C0M2U2"/>
<evidence type="ECO:0000313" key="1">
    <source>
        <dbReference type="EMBL" id="QHU35792.1"/>
    </source>
</evidence>